<dbReference type="Proteomes" id="UP000235371">
    <property type="component" value="Unassembled WGS sequence"/>
</dbReference>
<accession>A0A2J6TC68</accession>
<dbReference type="OrthoDB" id="10037289at2759"/>
<dbReference type="InParanoid" id="A0A2J6TC68"/>
<dbReference type="EMBL" id="KZ613788">
    <property type="protein sequence ID" value="PMD60625.1"/>
    <property type="molecule type" value="Genomic_DNA"/>
</dbReference>
<organism evidence="2 3">
    <name type="scientific">Hyaloscypha bicolor E</name>
    <dbReference type="NCBI Taxonomy" id="1095630"/>
    <lineage>
        <taxon>Eukaryota</taxon>
        <taxon>Fungi</taxon>
        <taxon>Dikarya</taxon>
        <taxon>Ascomycota</taxon>
        <taxon>Pezizomycotina</taxon>
        <taxon>Leotiomycetes</taxon>
        <taxon>Helotiales</taxon>
        <taxon>Hyaloscyphaceae</taxon>
        <taxon>Hyaloscypha</taxon>
        <taxon>Hyaloscypha bicolor</taxon>
    </lineage>
</organism>
<evidence type="ECO:0000256" key="1">
    <source>
        <dbReference type="SAM" id="MobiDB-lite"/>
    </source>
</evidence>
<evidence type="ECO:0000313" key="2">
    <source>
        <dbReference type="EMBL" id="PMD60625.1"/>
    </source>
</evidence>
<proteinExistence type="predicted"/>
<dbReference type="GeneID" id="36594848"/>
<feature type="compositionally biased region" description="Polar residues" evidence="1">
    <location>
        <begin position="11"/>
        <end position="41"/>
    </location>
</feature>
<protein>
    <submittedName>
        <fullName evidence="2">Uncharacterized protein</fullName>
    </submittedName>
</protein>
<feature type="region of interest" description="Disordered" evidence="1">
    <location>
        <begin position="1"/>
        <end position="53"/>
    </location>
</feature>
<dbReference type="AlphaFoldDB" id="A0A2J6TC68"/>
<gene>
    <name evidence="2" type="ORF">K444DRAFT_663022</name>
</gene>
<keyword evidence="3" id="KW-1185">Reference proteome</keyword>
<dbReference type="RefSeq" id="XP_024737529.1">
    <property type="nucleotide sequence ID" value="XM_024886771.1"/>
</dbReference>
<sequence>MPPKRKAMAETSANQPVSTTSRNAKATKTSSKSIAPTSKGSAKSKPETFKYSNADTLSQKPKYVNLEWPNFADFIKDKNQDMPKKGELVDNWCDRVSDLGVPVSEEGADLLQKLDNEVEKRNQDRLDMHIYNDWNGGGMSECFENYVCRTLPVCSRLKLKDFNRDIFKKTVSPFKKWAYVEGIACFFKGADNLFYWLSASLTATESDLADMMADNEDGDSVKDIAAMLGLMVLTAYSALSEHSLLKPDSEVKNIGIMSLMMLEFAKDDGQDLDIGWGCEIVRMCDEAGIDLDKEVRKQVAFSKKDLKGMRAAYKEKKDGYKAAAGTKSWKPEHDVGGKWDEKQWYRWDWKLEYKKFQKNHKGGSHYDLTKWSKKDREEYTLGSKAFGRRIGMETDSESD</sequence>
<evidence type="ECO:0000313" key="3">
    <source>
        <dbReference type="Proteomes" id="UP000235371"/>
    </source>
</evidence>
<name>A0A2J6TC68_9HELO</name>
<reference evidence="2 3" key="1">
    <citation type="submission" date="2016-04" db="EMBL/GenBank/DDBJ databases">
        <title>A degradative enzymes factory behind the ericoid mycorrhizal symbiosis.</title>
        <authorList>
            <consortium name="DOE Joint Genome Institute"/>
            <person name="Martino E."/>
            <person name="Morin E."/>
            <person name="Grelet G."/>
            <person name="Kuo A."/>
            <person name="Kohler A."/>
            <person name="Daghino S."/>
            <person name="Barry K."/>
            <person name="Choi C."/>
            <person name="Cichocki N."/>
            <person name="Clum A."/>
            <person name="Copeland A."/>
            <person name="Hainaut M."/>
            <person name="Haridas S."/>
            <person name="Labutti K."/>
            <person name="Lindquist E."/>
            <person name="Lipzen A."/>
            <person name="Khouja H.-R."/>
            <person name="Murat C."/>
            <person name="Ohm R."/>
            <person name="Olson A."/>
            <person name="Spatafora J."/>
            <person name="Veneault-Fourrey C."/>
            <person name="Henrissat B."/>
            <person name="Grigoriev I."/>
            <person name="Martin F."/>
            <person name="Perotto S."/>
        </authorList>
    </citation>
    <scope>NUCLEOTIDE SEQUENCE [LARGE SCALE GENOMIC DNA]</scope>
    <source>
        <strain evidence="2 3">E</strain>
    </source>
</reference>